<sequence length="223" mass="22450">MRGTTLGAVGVAVAATLALTGCKNGNEEPAPAEPSGSASAGAPSSSPGGPSASTGPSAGGSEAPARAPGTATSGQTFKIGEAAQIPYDYGDYKGSRLALTVTSIDQGTPADLEGLQLGDKANGKVPYYIRYTVENIGTTDMSYAAVGHVKGLLGDGTEAQSLAVIGRFEKCKDESMPKGFTKGRKQTSCAIALAPSAQTKVAGAEYRGNPYNVASNSKGLVWK</sequence>
<evidence type="ECO:0008006" key="3">
    <source>
        <dbReference type="Google" id="ProtNLM"/>
    </source>
</evidence>
<name>A0AAU2JUR4_9ACTN</name>
<evidence type="ECO:0000256" key="1">
    <source>
        <dbReference type="SAM" id="MobiDB-lite"/>
    </source>
</evidence>
<accession>A0AAU2JUR4</accession>
<gene>
    <name evidence="2" type="ORF">OG327_25565</name>
</gene>
<dbReference type="AlphaFoldDB" id="A0AAU2JUR4"/>
<dbReference type="PROSITE" id="PS51257">
    <property type="entry name" value="PROKAR_LIPOPROTEIN"/>
    <property type="match status" value="1"/>
</dbReference>
<evidence type="ECO:0000313" key="2">
    <source>
        <dbReference type="EMBL" id="WTU76420.1"/>
    </source>
</evidence>
<dbReference type="EMBL" id="CP108264">
    <property type="protein sequence ID" value="WTU76420.1"/>
    <property type="molecule type" value="Genomic_DNA"/>
</dbReference>
<proteinExistence type="predicted"/>
<organism evidence="2">
    <name type="scientific">Streptomyces sp. NBC_00049</name>
    <dbReference type="NCBI Taxonomy" id="2903617"/>
    <lineage>
        <taxon>Bacteria</taxon>
        <taxon>Bacillati</taxon>
        <taxon>Actinomycetota</taxon>
        <taxon>Actinomycetes</taxon>
        <taxon>Kitasatosporales</taxon>
        <taxon>Streptomycetaceae</taxon>
        <taxon>Streptomyces</taxon>
    </lineage>
</organism>
<protein>
    <recommendedName>
        <fullName evidence="3">DUF4352 domain-containing protein</fullName>
    </recommendedName>
</protein>
<feature type="region of interest" description="Disordered" evidence="1">
    <location>
        <begin position="22"/>
        <end position="77"/>
    </location>
</feature>
<reference evidence="2" key="1">
    <citation type="submission" date="2022-10" db="EMBL/GenBank/DDBJ databases">
        <title>The complete genomes of actinobacterial strains from the NBC collection.</title>
        <authorList>
            <person name="Joergensen T.S."/>
            <person name="Alvarez Arevalo M."/>
            <person name="Sterndorff E.B."/>
            <person name="Faurdal D."/>
            <person name="Vuksanovic O."/>
            <person name="Mourched A.-S."/>
            <person name="Charusanti P."/>
            <person name="Shaw S."/>
            <person name="Blin K."/>
            <person name="Weber T."/>
        </authorList>
    </citation>
    <scope>NUCLEOTIDE SEQUENCE</scope>
    <source>
        <strain evidence="2">NBC_00049</strain>
    </source>
</reference>
<feature type="compositionally biased region" description="Low complexity" evidence="1">
    <location>
        <begin position="22"/>
        <end position="69"/>
    </location>
</feature>